<feature type="compositionally biased region" description="Low complexity" evidence="1">
    <location>
        <begin position="11"/>
        <end position="20"/>
    </location>
</feature>
<dbReference type="Proteomes" id="UP001153069">
    <property type="component" value="Unassembled WGS sequence"/>
</dbReference>
<gene>
    <name evidence="2" type="ORF">SEMRO_199_G084480.1</name>
</gene>
<name>A0A9N8DJY1_9STRA</name>
<protein>
    <submittedName>
        <fullName evidence="2">Uncharacterized protein</fullName>
    </submittedName>
</protein>
<evidence type="ECO:0000313" key="2">
    <source>
        <dbReference type="EMBL" id="CAB9504512.1"/>
    </source>
</evidence>
<dbReference type="AlphaFoldDB" id="A0A9N8DJY1"/>
<evidence type="ECO:0000313" key="3">
    <source>
        <dbReference type="Proteomes" id="UP001153069"/>
    </source>
</evidence>
<accession>A0A9N8DJY1</accession>
<sequence>MFSIEDETNTRGFSDLSLGDSGRDDCRRKRPRTTGSRTSAPLRRMVTPEQISSAPIVRTSRRKRAVRSVSFSESLKAFAPATNTTEEVDATQHWYNRMDYDQFKRNVKQDVLHLARLCRQDSLGKVDFSQQTVVGIERYCRSTREQYSAKKARAQLIRAVLDQQAVQRATGMEDQETIRMMSELHSHSSSQQAYQRAHAFH</sequence>
<comment type="caution">
    <text evidence="2">The sequence shown here is derived from an EMBL/GenBank/DDBJ whole genome shotgun (WGS) entry which is preliminary data.</text>
</comment>
<organism evidence="2 3">
    <name type="scientific">Seminavis robusta</name>
    <dbReference type="NCBI Taxonomy" id="568900"/>
    <lineage>
        <taxon>Eukaryota</taxon>
        <taxon>Sar</taxon>
        <taxon>Stramenopiles</taxon>
        <taxon>Ochrophyta</taxon>
        <taxon>Bacillariophyta</taxon>
        <taxon>Bacillariophyceae</taxon>
        <taxon>Bacillariophycidae</taxon>
        <taxon>Naviculales</taxon>
        <taxon>Naviculaceae</taxon>
        <taxon>Seminavis</taxon>
    </lineage>
</organism>
<feature type="region of interest" description="Disordered" evidence="1">
    <location>
        <begin position="1"/>
        <end position="40"/>
    </location>
</feature>
<reference evidence="2" key="1">
    <citation type="submission" date="2020-06" db="EMBL/GenBank/DDBJ databases">
        <authorList>
            <consortium name="Plant Systems Biology data submission"/>
        </authorList>
    </citation>
    <scope>NUCLEOTIDE SEQUENCE</scope>
    <source>
        <strain evidence="2">D6</strain>
    </source>
</reference>
<keyword evidence="3" id="KW-1185">Reference proteome</keyword>
<proteinExistence type="predicted"/>
<evidence type="ECO:0000256" key="1">
    <source>
        <dbReference type="SAM" id="MobiDB-lite"/>
    </source>
</evidence>
<feature type="region of interest" description="Disordered" evidence="1">
    <location>
        <begin position="182"/>
        <end position="201"/>
    </location>
</feature>
<dbReference type="EMBL" id="CAICTM010000198">
    <property type="protein sequence ID" value="CAB9504512.1"/>
    <property type="molecule type" value="Genomic_DNA"/>
</dbReference>